<gene>
    <name evidence="7" type="ORF">CCMA1212_006871</name>
</gene>
<keyword evidence="8" id="KW-1185">Reference proteome</keyword>
<proteinExistence type="predicted"/>
<name>A0ABY2GYM2_9HYPO</name>
<organism evidence="7 8">
    <name type="scientific">Trichoderma ghanense</name>
    <dbReference type="NCBI Taxonomy" id="65468"/>
    <lineage>
        <taxon>Eukaryota</taxon>
        <taxon>Fungi</taxon>
        <taxon>Dikarya</taxon>
        <taxon>Ascomycota</taxon>
        <taxon>Pezizomycotina</taxon>
        <taxon>Sordariomycetes</taxon>
        <taxon>Hypocreomycetidae</taxon>
        <taxon>Hypocreales</taxon>
        <taxon>Hypocreaceae</taxon>
        <taxon>Trichoderma</taxon>
    </lineage>
</organism>
<feature type="region of interest" description="Disordered" evidence="6">
    <location>
        <begin position="103"/>
        <end position="134"/>
    </location>
</feature>
<dbReference type="Proteomes" id="UP001642720">
    <property type="component" value="Unassembled WGS sequence"/>
</dbReference>
<keyword evidence="2" id="KW-0805">Transcription regulation</keyword>
<evidence type="ECO:0000256" key="1">
    <source>
        <dbReference type="ARBA" id="ARBA00004123"/>
    </source>
</evidence>
<dbReference type="EMBL" id="PPTA01000009">
    <property type="protein sequence ID" value="TFB01053.1"/>
    <property type="molecule type" value="Genomic_DNA"/>
</dbReference>
<dbReference type="InterPro" id="IPR051089">
    <property type="entry name" value="prtT"/>
</dbReference>
<evidence type="ECO:0000313" key="7">
    <source>
        <dbReference type="EMBL" id="TFB01053.1"/>
    </source>
</evidence>
<accession>A0ABY2GYM2</accession>
<keyword evidence="5" id="KW-0539">Nucleus</keyword>
<evidence type="ECO:0000313" key="8">
    <source>
        <dbReference type="Proteomes" id="UP001642720"/>
    </source>
</evidence>
<keyword evidence="3" id="KW-0238">DNA-binding</keyword>
<evidence type="ECO:0000256" key="2">
    <source>
        <dbReference type="ARBA" id="ARBA00023015"/>
    </source>
</evidence>
<evidence type="ECO:0000256" key="4">
    <source>
        <dbReference type="ARBA" id="ARBA00023163"/>
    </source>
</evidence>
<dbReference type="GeneID" id="300578515"/>
<dbReference type="PANTHER" id="PTHR31845">
    <property type="entry name" value="FINGER DOMAIN PROTEIN, PUTATIVE-RELATED"/>
    <property type="match status" value="1"/>
</dbReference>
<feature type="compositionally biased region" description="Polar residues" evidence="6">
    <location>
        <begin position="113"/>
        <end position="128"/>
    </location>
</feature>
<evidence type="ECO:0000256" key="5">
    <source>
        <dbReference type="ARBA" id="ARBA00023242"/>
    </source>
</evidence>
<comment type="subcellular location">
    <subcellularLocation>
        <location evidence="1">Nucleus</location>
    </subcellularLocation>
</comment>
<keyword evidence="4" id="KW-0804">Transcription</keyword>
<evidence type="ECO:0000256" key="3">
    <source>
        <dbReference type="ARBA" id="ARBA00023125"/>
    </source>
</evidence>
<evidence type="ECO:0000256" key="6">
    <source>
        <dbReference type="SAM" id="MobiDB-lite"/>
    </source>
</evidence>
<dbReference type="RefSeq" id="XP_073557254.1">
    <property type="nucleotide sequence ID" value="XM_073704065.1"/>
</dbReference>
<sequence length="340" mass="37938">MNTNGDVGASGDRLTATEAIKSRACINCARLKMKMSLARSWGQSRGGRCARMKIPCHVPAPVPRKKRGKSTYVSLSIDVADLVTLERKIDGLVSMLASGQHIHASGTPPLTPESLSKRPSQHYHNPTESPMKRPKIPLAIPSEPATAFQLIPGFGVSLEEVISYFDIYRREFMPNYPFCHHPRESRSSVLSSATQQGVENWFRQYITDRMVVKQERNLGILQALLLHLACISALFKRGNHCPWNNYLSQCCESLAEPPLASDLFPVALVNMQRVADRANSILPGFDVVDTTLSTYLWPMDMIINNVRRELHDLMTIQPDCVKSKSKSQTPISPTQTLINN</sequence>
<dbReference type="PANTHER" id="PTHR31845:SF10">
    <property type="entry name" value="ZN(II)2CYS6 TRANSCRIPTION FACTOR (EUROFUNG)"/>
    <property type="match status" value="1"/>
</dbReference>
<comment type="caution">
    <text evidence="7">The sequence shown here is derived from an EMBL/GenBank/DDBJ whole genome shotgun (WGS) entry which is preliminary data.</text>
</comment>
<protein>
    <submittedName>
        <fullName evidence="7">Uncharacterized protein</fullName>
    </submittedName>
</protein>
<reference evidence="7 8" key="1">
    <citation type="submission" date="2018-01" db="EMBL/GenBank/DDBJ databases">
        <title>Genome characterization of the sugarcane-associated fungus Trichoderma ghanense CCMA-1212 and their application in lignocelulose bioconversion.</title>
        <authorList>
            <person name="Steindorff A.S."/>
            <person name="Mendes T.D."/>
            <person name="Vilela E.S.D."/>
            <person name="Rodrigues D.S."/>
            <person name="Formighieri E.F."/>
            <person name="Melo I.S."/>
            <person name="Favaro L.C.L."/>
        </authorList>
    </citation>
    <scope>NUCLEOTIDE SEQUENCE [LARGE SCALE GENOMIC DNA]</scope>
    <source>
        <strain evidence="7 8">CCMA-1212</strain>
    </source>
</reference>